<proteinExistence type="predicted"/>
<dbReference type="EMBL" id="FTOA01000005">
    <property type="protein sequence ID" value="SIS96238.1"/>
    <property type="molecule type" value="Genomic_DNA"/>
</dbReference>
<dbReference type="Proteomes" id="UP000185678">
    <property type="component" value="Unassembled WGS sequence"/>
</dbReference>
<reference evidence="2 3" key="1">
    <citation type="submission" date="2017-01" db="EMBL/GenBank/DDBJ databases">
        <authorList>
            <person name="Mah S.A."/>
            <person name="Swanson W.J."/>
            <person name="Moy G.W."/>
            <person name="Vacquier V.D."/>
        </authorList>
    </citation>
    <scope>NUCLEOTIDE SEQUENCE [LARGE SCALE GENOMIC DNA]</scope>
    <source>
        <strain evidence="2 3">DSM 11589</strain>
    </source>
</reference>
<protein>
    <recommendedName>
        <fullName evidence="4">Ammonia monooxygenase</fullName>
    </recommendedName>
</protein>
<evidence type="ECO:0008006" key="4">
    <source>
        <dbReference type="Google" id="ProtNLM"/>
    </source>
</evidence>
<feature type="transmembrane region" description="Helical" evidence="1">
    <location>
        <begin position="91"/>
        <end position="109"/>
    </location>
</feature>
<keyword evidence="3" id="KW-1185">Reference proteome</keyword>
<dbReference type="InterPro" id="IPR007820">
    <property type="entry name" value="AbrB_fam"/>
</dbReference>
<feature type="transmembrane region" description="Helical" evidence="1">
    <location>
        <begin position="300"/>
        <end position="324"/>
    </location>
</feature>
<name>A0A1N7ND97_9PROT</name>
<evidence type="ECO:0000313" key="2">
    <source>
        <dbReference type="EMBL" id="SIS96238.1"/>
    </source>
</evidence>
<keyword evidence="1" id="KW-0812">Transmembrane</keyword>
<gene>
    <name evidence="2" type="ORF">SAMN05421779_10535</name>
</gene>
<keyword evidence="1" id="KW-1133">Transmembrane helix</keyword>
<dbReference type="Pfam" id="PF05145">
    <property type="entry name" value="AbrB"/>
    <property type="match status" value="1"/>
</dbReference>
<dbReference type="PANTHER" id="PTHR38457:SF1">
    <property type="entry name" value="REGULATOR ABRB-RELATED"/>
    <property type="match status" value="1"/>
</dbReference>
<dbReference type="PIRSF" id="PIRSF038991">
    <property type="entry name" value="Protein_AbrB"/>
    <property type="match status" value="1"/>
</dbReference>
<organism evidence="2 3">
    <name type="scientific">Insolitispirillum peregrinum</name>
    <dbReference type="NCBI Taxonomy" id="80876"/>
    <lineage>
        <taxon>Bacteria</taxon>
        <taxon>Pseudomonadati</taxon>
        <taxon>Pseudomonadota</taxon>
        <taxon>Alphaproteobacteria</taxon>
        <taxon>Rhodospirillales</taxon>
        <taxon>Novispirillaceae</taxon>
        <taxon>Insolitispirillum</taxon>
    </lineage>
</organism>
<dbReference type="GO" id="GO:0010468">
    <property type="term" value="P:regulation of gene expression"/>
    <property type="evidence" value="ECO:0007669"/>
    <property type="project" value="InterPro"/>
</dbReference>
<dbReference type="STRING" id="80876.SAMN05421779_10535"/>
<evidence type="ECO:0000256" key="1">
    <source>
        <dbReference type="SAM" id="Phobius"/>
    </source>
</evidence>
<accession>A0A1N7ND97</accession>
<dbReference type="NCBIfam" id="TIGR03082">
    <property type="entry name" value="Gneg_AbrB_dup"/>
    <property type="match status" value="2"/>
</dbReference>
<dbReference type="InterPro" id="IPR017516">
    <property type="entry name" value="AbrB_dup"/>
</dbReference>
<feature type="transmembrane region" description="Helical" evidence="1">
    <location>
        <begin position="157"/>
        <end position="175"/>
    </location>
</feature>
<sequence>MTSAASPSLWTRTLRPLLITLLGGSLGGAAFHATGLPLAWMLGSMAAVTLLAVCKAQPHIPTPLRTIMLSVLGVMLGSTFRPGFLDHLTDWWPSLLGLLVLTVLTPLLLSPLFRRTGHSVVTSYFAAAPGGINEMVMIGGGLGGDERTIALVHSLRILFVVFCVPICFHLLGGTYPDTSQHQSSNEWLAFANNWPETAVLLACMALGKPLGGLLRLPAPPLIGPMVLSAIVHLLGWTTLHPPAVLIAIAQVVVGSALGARFRGIAASALLRLSGVAMVSSLLMILLAMLGAWIVGQATGLPFILLLLSFVPGGVAEMSLVSLALGMDVAFVASHHMVRIALVIALAPPLFRWWYNRHSHHA</sequence>
<feature type="transmembrane region" description="Helical" evidence="1">
    <location>
        <begin position="336"/>
        <end position="354"/>
    </location>
</feature>
<feature type="transmembrane region" description="Helical" evidence="1">
    <location>
        <begin position="268"/>
        <end position="294"/>
    </location>
</feature>
<dbReference type="PANTHER" id="PTHR38457">
    <property type="entry name" value="REGULATOR ABRB-RELATED"/>
    <property type="match status" value="1"/>
</dbReference>
<keyword evidence="1" id="KW-0472">Membrane</keyword>
<evidence type="ECO:0000313" key="3">
    <source>
        <dbReference type="Proteomes" id="UP000185678"/>
    </source>
</evidence>
<dbReference type="RefSeq" id="WP_175617079.1">
    <property type="nucleotide sequence ID" value="NZ_FTOA01000005.1"/>
</dbReference>
<dbReference type="AlphaFoldDB" id="A0A1N7ND97"/>
<dbReference type="GO" id="GO:0016020">
    <property type="term" value="C:membrane"/>
    <property type="evidence" value="ECO:0007669"/>
    <property type="project" value="InterPro"/>
</dbReference>